<dbReference type="Gene3D" id="2.60.120.920">
    <property type="match status" value="1"/>
</dbReference>
<dbReference type="InterPro" id="IPR043136">
    <property type="entry name" value="B30.2/SPRY_sf"/>
</dbReference>
<reference evidence="5" key="1">
    <citation type="submission" date="2021-08" db="EMBL/GenBank/DDBJ databases">
        <title>Chromosome-Level Trichoderma cornu-damae using Hi-C Data.</title>
        <authorList>
            <person name="Kim C.S."/>
        </authorList>
    </citation>
    <scope>NUCLEOTIDE SEQUENCE</scope>
    <source>
        <strain evidence="5">KA19-0412C</strain>
    </source>
</reference>
<feature type="region of interest" description="Disordered" evidence="2">
    <location>
        <begin position="1"/>
        <end position="43"/>
    </location>
</feature>
<dbReference type="InterPro" id="IPR035782">
    <property type="entry name" value="SPRY_RanBP9/10"/>
</dbReference>
<feature type="domain" description="CTLH" evidence="4">
    <location>
        <begin position="480"/>
        <end position="537"/>
    </location>
</feature>
<dbReference type="SMART" id="SM00449">
    <property type="entry name" value="SPRY"/>
    <property type="match status" value="1"/>
</dbReference>
<dbReference type="EMBL" id="JAIWOZ010000002">
    <property type="protein sequence ID" value="KAH6609502.1"/>
    <property type="molecule type" value="Genomic_DNA"/>
</dbReference>
<dbReference type="PROSITE" id="PS50896">
    <property type="entry name" value="LISH"/>
    <property type="match status" value="1"/>
</dbReference>
<dbReference type="InterPro" id="IPR001870">
    <property type="entry name" value="B30.2/SPRY"/>
</dbReference>
<keyword evidence="6" id="KW-1185">Reference proteome</keyword>
<name>A0A9P8TYX2_9HYPO</name>
<dbReference type="InterPro" id="IPR013144">
    <property type="entry name" value="CRA_dom"/>
</dbReference>
<dbReference type="InterPro" id="IPR013320">
    <property type="entry name" value="ConA-like_dom_sf"/>
</dbReference>
<evidence type="ECO:0000259" key="4">
    <source>
        <dbReference type="PROSITE" id="PS50897"/>
    </source>
</evidence>
<comment type="function">
    <text evidence="1">Involved in the proteasome-dependent degradation of fructose-1,6-bisphosphatase.</text>
</comment>
<evidence type="ECO:0000313" key="6">
    <source>
        <dbReference type="Proteomes" id="UP000827724"/>
    </source>
</evidence>
<evidence type="ECO:0000313" key="5">
    <source>
        <dbReference type="EMBL" id="KAH6609502.1"/>
    </source>
</evidence>
<feature type="domain" description="B30.2/SPRY" evidence="3">
    <location>
        <begin position="180"/>
        <end position="394"/>
    </location>
</feature>
<protein>
    <recommendedName>
        <fullName evidence="7">Protein SSH4</fullName>
    </recommendedName>
</protein>
<evidence type="ECO:0000256" key="2">
    <source>
        <dbReference type="SAM" id="MobiDB-lite"/>
    </source>
</evidence>
<dbReference type="PROSITE" id="PS50188">
    <property type="entry name" value="B302_SPRY"/>
    <property type="match status" value="1"/>
</dbReference>
<accession>A0A9P8TYX2</accession>
<evidence type="ECO:0008006" key="7">
    <source>
        <dbReference type="Google" id="ProtNLM"/>
    </source>
</evidence>
<dbReference type="AlphaFoldDB" id="A0A9P8TYX2"/>
<dbReference type="InterPro" id="IPR050618">
    <property type="entry name" value="Ubq-SigPath_Reg"/>
</dbReference>
<dbReference type="SMART" id="SM00668">
    <property type="entry name" value="CTLH"/>
    <property type="match status" value="1"/>
</dbReference>
<proteinExistence type="predicted"/>
<dbReference type="OrthoDB" id="25503at2759"/>
<dbReference type="InterPro" id="IPR024964">
    <property type="entry name" value="CTLH/CRA"/>
</dbReference>
<dbReference type="PROSITE" id="PS50897">
    <property type="entry name" value="CTLH"/>
    <property type="match status" value="1"/>
</dbReference>
<evidence type="ECO:0000256" key="1">
    <source>
        <dbReference type="ARBA" id="ARBA00002343"/>
    </source>
</evidence>
<sequence>MSSPEPHGSSGFTDSESSAESLDYQEHQYTSTRASVPPGEGGSYNFYTHPARTSVLDANGDLLLDPTLRLSPSPAATSAGMDHPAAHGDMANVWRPTGSLPSFSRAFDDFFAADPMGAAVDDRKFFVPSYLRGSTYVQKLEEAYHTKLEAQQEVKRTKGAGQGLGNSSTPLPPGSHRGILHTVLERTPFEHDDNLAPLPTHWNTSDMWTSIEVMQNMLGLKYTGHKNHHERDNEASAIRADHFIPPQCGIYYYEVHIISGKRDEYVEDFIEGGDANRGDNADRSTSTAIAVGFSTRTASLSRPVGWEPESWGYHGDDGRCFTGQNNGHPFGPVFQTGDVIGCGVNFRDHTAFFTKNGQMLGVAFHDVTRSKLYPSVSLKKYSEEILVNFGQAPFVYNIDDMMNEQRENIQRAIQLTDTSHIEQGINETDLIQTLVLQFLQHDGYVETARAFAEDMKLQKEALNLNPNVTVDGVNIKDDEDANNRQRIRRAILDGEIDQALKYTNTYYPQVLQDNEQVYFKLRCRKFIEMVRKAAELSTRHDARRGNELGQEMDLDVNGGHGWGDSMETDGGDHGAELTNLENKMLNYGQSLQAEYANDPRKEVGKALNEIWALVAYKNPLKEPQVSHLLDGKGRVTVAEELNSAILSSLGKSSRASLETLYAQTSVLLEDLRKDGGPGAFVSLQDVVDSIRQFSQ</sequence>
<dbReference type="SMART" id="SM00757">
    <property type="entry name" value="CRA"/>
    <property type="match status" value="1"/>
</dbReference>
<organism evidence="5 6">
    <name type="scientific">Trichoderma cornu-damae</name>
    <dbReference type="NCBI Taxonomy" id="654480"/>
    <lineage>
        <taxon>Eukaryota</taxon>
        <taxon>Fungi</taxon>
        <taxon>Dikarya</taxon>
        <taxon>Ascomycota</taxon>
        <taxon>Pezizomycotina</taxon>
        <taxon>Sordariomycetes</taxon>
        <taxon>Hypocreomycetidae</taxon>
        <taxon>Hypocreales</taxon>
        <taxon>Hypocreaceae</taxon>
        <taxon>Trichoderma</taxon>
    </lineage>
</organism>
<dbReference type="SMART" id="SM00667">
    <property type="entry name" value="LisH"/>
    <property type="match status" value="1"/>
</dbReference>
<dbReference type="PANTHER" id="PTHR12864">
    <property type="entry name" value="RAN BINDING PROTEIN 9-RELATED"/>
    <property type="match status" value="1"/>
</dbReference>
<dbReference type="InterPro" id="IPR003877">
    <property type="entry name" value="SPRY_dom"/>
</dbReference>
<dbReference type="Pfam" id="PF10607">
    <property type="entry name" value="CTLH"/>
    <property type="match status" value="1"/>
</dbReference>
<evidence type="ECO:0000259" key="3">
    <source>
        <dbReference type="PROSITE" id="PS50188"/>
    </source>
</evidence>
<dbReference type="InterPro" id="IPR006595">
    <property type="entry name" value="CTLH_C"/>
</dbReference>
<dbReference type="SUPFAM" id="SSF49899">
    <property type="entry name" value="Concanavalin A-like lectins/glucanases"/>
    <property type="match status" value="1"/>
</dbReference>
<feature type="compositionally biased region" description="Polar residues" evidence="2">
    <location>
        <begin position="10"/>
        <end position="20"/>
    </location>
</feature>
<gene>
    <name evidence="5" type="ORF">Trco_002848</name>
</gene>
<dbReference type="Pfam" id="PF00622">
    <property type="entry name" value="SPRY"/>
    <property type="match status" value="1"/>
</dbReference>
<dbReference type="InterPro" id="IPR006594">
    <property type="entry name" value="LisH"/>
</dbReference>
<dbReference type="CDD" id="cd12909">
    <property type="entry name" value="SPRY_RanBP9_10"/>
    <property type="match status" value="1"/>
</dbReference>
<comment type="caution">
    <text evidence="5">The sequence shown here is derived from an EMBL/GenBank/DDBJ whole genome shotgun (WGS) entry which is preliminary data.</text>
</comment>
<feature type="non-terminal residue" evidence="5">
    <location>
        <position position="1"/>
    </location>
</feature>
<dbReference type="Proteomes" id="UP000827724">
    <property type="component" value="Unassembled WGS sequence"/>
</dbReference>